<evidence type="ECO:0000313" key="6">
    <source>
        <dbReference type="EMBL" id="KAK7356959.1"/>
    </source>
</evidence>
<comment type="caution">
    <text evidence="6">The sequence shown here is derived from an EMBL/GenBank/DDBJ whole genome shotgun (WGS) entry which is preliminary data.</text>
</comment>
<dbReference type="GO" id="GO:0016042">
    <property type="term" value="P:lipid catabolic process"/>
    <property type="evidence" value="ECO:0007669"/>
    <property type="project" value="UniProtKB-KW"/>
</dbReference>
<feature type="chain" id="PRO_5042968374" description="GDSL esterase/lipase" evidence="5">
    <location>
        <begin position="25"/>
        <end position="346"/>
    </location>
</feature>
<keyword evidence="4" id="KW-0443">Lipid metabolism</keyword>
<dbReference type="InterPro" id="IPR036514">
    <property type="entry name" value="SGNH_hydro_sf"/>
</dbReference>
<proteinExistence type="inferred from homology"/>
<dbReference type="PANTHER" id="PTHR46020">
    <property type="entry name" value="OSJNBB0059K02.9 PROTEIN"/>
    <property type="match status" value="1"/>
</dbReference>
<protein>
    <recommendedName>
        <fullName evidence="8">GDSL esterase/lipase</fullName>
    </recommendedName>
</protein>
<organism evidence="6 7">
    <name type="scientific">Phaseolus coccineus</name>
    <name type="common">Scarlet runner bean</name>
    <name type="synonym">Phaseolus multiflorus</name>
    <dbReference type="NCBI Taxonomy" id="3886"/>
    <lineage>
        <taxon>Eukaryota</taxon>
        <taxon>Viridiplantae</taxon>
        <taxon>Streptophyta</taxon>
        <taxon>Embryophyta</taxon>
        <taxon>Tracheophyta</taxon>
        <taxon>Spermatophyta</taxon>
        <taxon>Magnoliopsida</taxon>
        <taxon>eudicotyledons</taxon>
        <taxon>Gunneridae</taxon>
        <taxon>Pentapetalae</taxon>
        <taxon>rosids</taxon>
        <taxon>fabids</taxon>
        <taxon>Fabales</taxon>
        <taxon>Fabaceae</taxon>
        <taxon>Papilionoideae</taxon>
        <taxon>50 kb inversion clade</taxon>
        <taxon>NPAAA clade</taxon>
        <taxon>indigoferoid/millettioid clade</taxon>
        <taxon>Phaseoleae</taxon>
        <taxon>Phaseolus</taxon>
    </lineage>
</organism>
<feature type="signal peptide" evidence="5">
    <location>
        <begin position="1"/>
        <end position="24"/>
    </location>
</feature>
<evidence type="ECO:0000256" key="4">
    <source>
        <dbReference type="ARBA" id="ARBA00023098"/>
    </source>
</evidence>
<comment type="similarity">
    <text evidence="1">Belongs to the 'GDSL' lipolytic enzyme family.</text>
</comment>
<keyword evidence="3" id="KW-0442">Lipid degradation</keyword>
<dbReference type="Pfam" id="PF00657">
    <property type="entry name" value="Lipase_GDSL"/>
    <property type="match status" value="1"/>
</dbReference>
<evidence type="ECO:0008006" key="8">
    <source>
        <dbReference type="Google" id="ProtNLM"/>
    </source>
</evidence>
<evidence type="ECO:0000313" key="7">
    <source>
        <dbReference type="Proteomes" id="UP001374584"/>
    </source>
</evidence>
<evidence type="ECO:0000256" key="2">
    <source>
        <dbReference type="ARBA" id="ARBA00022801"/>
    </source>
</evidence>
<keyword evidence="2" id="KW-0378">Hydrolase</keyword>
<accession>A0AAN9R3Q8</accession>
<sequence length="346" mass="38225">MANQILSIISLLLFPFIIFTEVEGAKKSNRVYDSNTATKLFVFGDSYVDTGNFVHSESYKIPNGITFPGSPAGRFCDGRVITDYIASFLKIESPTPYALRNSSNMQHGINFAYGGTGIFNTSIDGPNMTVQIDSFEKLIQQNIYTKIDLHSSIALVNAGGNDYTNALKTGRFLDLPAFMESLVEQMSVNLNRIHSLGINKVAVGLLQPIGCLPALTLISFRTNCIGLLNLVSKDHNKKLLQAIQKLNNQTGKSVFITLDLYSSFLSTIETMQKKRAENSTLMNPLQPCCDVKNLGDSCGSVDDKGEKKYSLCENPKISFFWDNVHPSQNGWSAVYRMLQPSLAQLT</sequence>
<dbReference type="Gene3D" id="3.40.50.1110">
    <property type="entry name" value="SGNH hydrolase"/>
    <property type="match status" value="1"/>
</dbReference>
<gene>
    <name evidence="6" type="ORF">VNO80_16240</name>
</gene>
<keyword evidence="7" id="KW-1185">Reference proteome</keyword>
<dbReference type="InterPro" id="IPR001087">
    <property type="entry name" value="GDSL"/>
</dbReference>
<dbReference type="PANTHER" id="PTHR46020:SF4">
    <property type="entry name" value="OS04G0650200 PROTEIN"/>
    <property type="match status" value="1"/>
</dbReference>
<dbReference type="Proteomes" id="UP001374584">
    <property type="component" value="Unassembled WGS sequence"/>
</dbReference>
<evidence type="ECO:0000256" key="5">
    <source>
        <dbReference type="SAM" id="SignalP"/>
    </source>
</evidence>
<dbReference type="GO" id="GO:0016788">
    <property type="term" value="F:hydrolase activity, acting on ester bonds"/>
    <property type="evidence" value="ECO:0007669"/>
    <property type="project" value="InterPro"/>
</dbReference>
<name>A0AAN9R3Q8_PHACN</name>
<evidence type="ECO:0000256" key="1">
    <source>
        <dbReference type="ARBA" id="ARBA00008668"/>
    </source>
</evidence>
<dbReference type="EMBL" id="JAYMYR010000006">
    <property type="protein sequence ID" value="KAK7356959.1"/>
    <property type="molecule type" value="Genomic_DNA"/>
</dbReference>
<evidence type="ECO:0000256" key="3">
    <source>
        <dbReference type="ARBA" id="ARBA00022963"/>
    </source>
</evidence>
<keyword evidence="5" id="KW-0732">Signal</keyword>
<dbReference type="AlphaFoldDB" id="A0AAN9R3Q8"/>
<dbReference type="SUPFAM" id="SSF52266">
    <property type="entry name" value="SGNH hydrolase"/>
    <property type="match status" value="1"/>
</dbReference>
<reference evidence="6 7" key="1">
    <citation type="submission" date="2024-01" db="EMBL/GenBank/DDBJ databases">
        <title>The genomes of 5 underutilized Papilionoideae crops provide insights into root nodulation and disease resistanc.</title>
        <authorList>
            <person name="Jiang F."/>
        </authorList>
    </citation>
    <scope>NUCLEOTIDE SEQUENCE [LARGE SCALE GENOMIC DNA]</scope>
    <source>
        <strain evidence="6">JINMINGXINNONG_FW02</strain>
        <tissue evidence="6">Leaves</tissue>
    </source>
</reference>